<gene>
    <name evidence="1" type="ORF">EV386_1403</name>
</gene>
<protein>
    <submittedName>
        <fullName evidence="1">Uncharacterized protein</fullName>
    </submittedName>
</protein>
<dbReference type="Proteomes" id="UP000293852">
    <property type="component" value="Unassembled WGS sequence"/>
</dbReference>
<organism evidence="1 2">
    <name type="scientific">Xylanimonas ulmi</name>
    <dbReference type="NCBI Taxonomy" id="228973"/>
    <lineage>
        <taxon>Bacteria</taxon>
        <taxon>Bacillati</taxon>
        <taxon>Actinomycetota</taxon>
        <taxon>Actinomycetes</taxon>
        <taxon>Micrococcales</taxon>
        <taxon>Promicromonosporaceae</taxon>
        <taxon>Xylanimonas</taxon>
    </lineage>
</organism>
<comment type="caution">
    <text evidence="1">The sequence shown here is derived from an EMBL/GenBank/DDBJ whole genome shotgun (WGS) entry which is preliminary data.</text>
</comment>
<sequence length="52" mass="5901">MAAWNPDLTLPRWLSFVQPALQWYQLRRDLTALTAEVDEQREAASPDACPAS</sequence>
<evidence type="ECO:0000313" key="1">
    <source>
        <dbReference type="EMBL" id="RZS61115.1"/>
    </source>
</evidence>
<dbReference type="AlphaFoldDB" id="A0A4Q7M052"/>
<evidence type="ECO:0000313" key="2">
    <source>
        <dbReference type="Proteomes" id="UP000293852"/>
    </source>
</evidence>
<reference evidence="1 2" key="1">
    <citation type="submission" date="2019-02" db="EMBL/GenBank/DDBJ databases">
        <title>Sequencing the genomes of 1000 actinobacteria strains.</title>
        <authorList>
            <person name="Klenk H.-P."/>
        </authorList>
    </citation>
    <scope>NUCLEOTIDE SEQUENCE [LARGE SCALE GENOMIC DNA]</scope>
    <source>
        <strain evidence="1 2">DSM 16932</strain>
    </source>
</reference>
<accession>A0A4Q7M052</accession>
<keyword evidence="2" id="KW-1185">Reference proteome</keyword>
<proteinExistence type="predicted"/>
<name>A0A4Q7M052_9MICO</name>
<dbReference type="EMBL" id="SGWX01000001">
    <property type="protein sequence ID" value="RZS61115.1"/>
    <property type="molecule type" value="Genomic_DNA"/>
</dbReference>
<dbReference type="RefSeq" id="WP_165399867.1">
    <property type="nucleotide sequence ID" value="NZ_SGWX01000001.1"/>
</dbReference>